<organism evidence="8 9">
    <name type="scientific">Olsenella uli (strain ATCC 49627 / DSM 7084 / CCUG 31166 / CIP 109912 / JCM 12494 / LMG 11480 / NCIMB 702895 / VPI D76D-27C)</name>
    <name type="common">Lactobacillus uli</name>
    <dbReference type="NCBI Taxonomy" id="633147"/>
    <lineage>
        <taxon>Bacteria</taxon>
        <taxon>Bacillati</taxon>
        <taxon>Actinomycetota</taxon>
        <taxon>Coriobacteriia</taxon>
        <taxon>Coriobacteriales</taxon>
        <taxon>Atopobiaceae</taxon>
        <taxon>Olsenella</taxon>
    </lineage>
</organism>
<dbReference type="Pfam" id="PF00358">
    <property type="entry name" value="PTS_EIIA_1"/>
    <property type="match status" value="1"/>
</dbReference>
<keyword evidence="2" id="KW-0813">Transport</keyword>
<dbReference type="PROSITE" id="PS00371">
    <property type="entry name" value="PTS_EIIA_TYPE_1_HIS"/>
    <property type="match status" value="1"/>
</dbReference>
<evidence type="ECO:0000259" key="7">
    <source>
        <dbReference type="PROSITE" id="PS51093"/>
    </source>
</evidence>
<dbReference type="EC" id="2.7.1.69" evidence="8"/>
<evidence type="ECO:0000256" key="2">
    <source>
        <dbReference type="ARBA" id="ARBA00022448"/>
    </source>
</evidence>
<dbReference type="InterPro" id="IPR011055">
    <property type="entry name" value="Dup_hybrid_motif"/>
</dbReference>
<comment type="subcellular location">
    <subcellularLocation>
        <location evidence="1">Cytoplasm</location>
    </subcellularLocation>
</comment>
<dbReference type="OrthoDB" id="9797715at2"/>
<dbReference type="GO" id="GO:0016301">
    <property type="term" value="F:kinase activity"/>
    <property type="evidence" value="ECO:0007669"/>
    <property type="project" value="UniProtKB-KW"/>
</dbReference>
<sequence>MGFFDRFKRPAKPEALGVTPSEGVVLAPVSGEEIRLEDSSDPVFSCLALGKGCAIKPGASVVYAPVSGTLTAAGAPNFHAIGITSDDGVEVLIHVGVDTVEMHGEGFEVFVEKDAHVRAGEPLLRFSAEKIRAAGHDDAVLMAITNTDDYSSVEPAELGEVSAGSPALIVRR</sequence>
<evidence type="ECO:0000256" key="6">
    <source>
        <dbReference type="ARBA" id="ARBA00022777"/>
    </source>
</evidence>
<dbReference type="STRING" id="633147.Olsu_0413"/>
<dbReference type="PANTHER" id="PTHR45008:SF1">
    <property type="entry name" value="PTS SYSTEM GLUCOSE-SPECIFIC EIIA COMPONENT"/>
    <property type="match status" value="1"/>
</dbReference>
<dbReference type="GeneID" id="78511867"/>
<dbReference type="eggNOG" id="COG2190">
    <property type="taxonomic scope" value="Bacteria"/>
</dbReference>
<protein>
    <submittedName>
        <fullName evidence="8">PTS system, glucose subfamily, IIA subunit</fullName>
        <ecNumber evidence="8">2.7.1.69</ecNumber>
    </submittedName>
</protein>
<keyword evidence="6" id="KW-0418">Kinase</keyword>
<dbReference type="SUPFAM" id="SSF51261">
    <property type="entry name" value="Duplicated hybrid motif"/>
    <property type="match status" value="1"/>
</dbReference>
<feature type="domain" description="PTS EIIA type-1" evidence="7">
    <location>
        <begin position="41"/>
        <end position="146"/>
    </location>
</feature>
<dbReference type="HOGENOM" id="CLU_012312_5_1_11"/>
<keyword evidence="5" id="KW-0598">Phosphotransferase system</keyword>
<dbReference type="GO" id="GO:0009401">
    <property type="term" value="P:phosphoenolpyruvate-dependent sugar phosphotransferase system"/>
    <property type="evidence" value="ECO:0007669"/>
    <property type="project" value="UniProtKB-KW"/>
</dbReference>
<evidence type="ECO:0000256" key="1">
    <source>
        <dbReference type="ARBA" id="ARBA00004496"/>
    </source>
</evidence>
<dbReference type="EMBL" id="CP002106">
    <property type="protein sequence ID" value="ADK67537.1"/>
    <property type="molecule type" value="Genomic_DNA"/>
</dbReference>
<dbReference type="Gene3D" id="2.70.70.10">
    <property type="entry name" value="Glucose Permease (Domain IIA)"/>
    <property type="match status" value="1"/>
</dbReference>
<dbReference type="InterPro" id="IPR050890">
    <property type="entry name" value="PTS_EIIA_component"/>
</dbReference>
<dbReference type="NCBIfam" id="TIGR00830">
    <property type="entry name" value="PTBA"/>
    <property type="match status" value="1"/>
</dbReference>
<evidence type="ECO:0000256" key="4">
    <source>
        <dbReference type="ARBA" id="ARBA00022679"/>
    </source>
</evidence>
<evidence type="ECO:0000256" key="3">
    <source>
        <dbReference type="ARBA" id="ARBA00022597"/>
    </source>
</evidence>
<keyword evidence="4 8" id="KW-0808">Transferase</keyword>
<dbReference type="KEGG" id="ols:Olsu_0413"/>
<keyword evidence="3" id="KW-0762">Sugar transport</keyword>
<dbReference type="GO" id="GO:0005737">
    <property type="term" value="C:cytoplasm"/>
    <property type="evidence" value="ECO:0007669"/>
    <property type="project" value="UniProtKB-SubCell"/>
</dbReference>
<dbReference type="AlphaFoldDB" id="E1QYS3"/>
<reference evidence="8 9" key="1">
    <citation type="journal article" date="2010" name="Stand. Genomic Sci.">
        <title>Complete genome sequence of Olsenella uli type strain (VPI D76D-27C).</title>
        <authorList>
            <person name="Goker M."/>
            <person name="Held B."/>
            <person name="Lucas S."/>
            <person name="Nolan M."/>
            <person name="Yasawong M."/>
            <person name="Glavina Del Rio T."/>
            <person name="Tice H."/>
            <person name="Cheng J.F."/>
            <person name="Bruce D."/>
            <person name="Detter J.C."/>
            <person name="Tapia R."/>
            <person name="Han C."/>
            <person name="Goodwin L."/>
            <person name="Pitluck S."/>
            <person name="Liolios K."/>
            <person name="Ivanova N."/>
            <person name="Mavromatis K."/>
            <person name="Mikhailova N."/>
            <person name="Pati A."/>
            <person name="Chen A."/>
            <person name="Palaniappan K."/>
            <person name="Land M."/>
            <person name="Hauser L."/>
            <person name="Chang Y.J."/>
            <person name="Jeffries C.D."/>
            <person name="Rohde M."/>
            <person name="Sikorski J."/>
            <person name="Pukall R."/>
            <person name="Woyke T."/>
            <person name="Bristow J."/>
            <person name="Eisen J.A."/>
            <person name="Markowitz V."/>
            <person name="Hugenholtz P."/>
            <person name="Kyrpides N.C."/>
            <person name="Klenk H.P."/>
            <person name="Lapidus A."/>
        </authorList>
    </citation>
    <scope>NUCLEOTIDE SEQUENCE [LARGE SCALE GENOMIC DNA]</scope>
    <source>
        <strain evidence="9">ATCC 49627 / DSM 7084 / CIP 109912 / JCM 12494 / NCIMB 702895 / VPI D76D-27C</strain>
    </source>
</reference>
<evidence type="ECO:0000313" key="8">
    <source>
        <dbReference type="EMBL" id="ADK67537.1"/>
    </source>
</evidence>
<name>E1QYS3_OLSUV</name>
<evidence type="ECO:0000313" key="9">
    <source>
        <dbReference type="Proteomes" id="UP000000333"/>
    </source>
</evidence>
<dbReference type="PANTHER" id="PTHR45008">
    <property type="entry name" value="PTS SYSTEM GLUCOSE-SPECIFIC EIIA COMPONENT"/>
    <property type="match status" value="1"/>
</dbReference>
<proteinExistence type="predicted"/>
<dbReference type="PATRIC" id="fig|633147.7.peg.1148"/>
<dbReference type="InterPro" id="IPR001127">
    <property type="entry name" value="PTS_EIIA_1_perm"/>
</dbReference>
<accession>E1QYS3</accession>
<keyword evidence="9" id="KW-1185">Reference proteome</keyword>
<dbReference type="RefSeq" id="WP_013251289.1">
    <property type="nucleotide sequence ID" value="NC_014363.1"/>
</dbReference>
<dbReference type="PROSITE" id="PS51093">
    <property type="entry name" value="PTS_EIIA_TYPE_1"/>
    <property type="match status" value="1"/>
</dbReference>
<evidence type="ECO:0000256" key="5">
    <source>
        <dbReference type="ARBA" id="ARBA00022683"/>
    </source>
</evidence>
<gene>
    <name evidence="8" type="ordered locus">Olsu_0413</name>
</gene>
<dbReference type="Proteomes" id="UP000000333">
    <property type="component" value="Chromosome"/>
</dbReference>